<feature type="transmembrane region" description="Helical" evidence="7">
    <location>
        <begin position="77"/>
        <end position="101"/>
    </location>
</feature>
<keyword evidence="3" id="KW-1003">Cell membrane</keyword>
<dbReference type="CDD" id="cd17369">
    <property type="entry name" value="MFS_ShiA_like"/>
    <property type="match status" value="1"/>
</dbReference>
<evidence type="ECO:0000313" key="9">
    <source>
        <dbReference type="EMBL" id="SAK48996.1"/>
    </source>
</evidence>
<feature type="transmembrane region" description="Helical" evidence="7">
    <location>
        <begin position="52"/>
        <end position="71"/>
    </location>
</feature>
<dbReference type="GO" id="GO:0005886">
    <property type="term" value="C:plasma membrane"/>
    <property type="evidence" value="ECO:0007669"/>
    <property type="project" value="UniProtKB-SubCell"/>
</dbReference>
<evidence type="ECO:0000256" key="3">
    <source>
        <dbReference type="ARBA" id="ARBA00022475"/>
    </source>
</evidence>
<dbReference type="GO" id="GO:0022857">
    <property type="term" value="F:transmembrane transporter activity"/>
    <property type="evidence" value="ECO:0007669"/>
    <property type="project" value="InterPro"/>
</dbReference>
<dbReference type="SUPFAM" id="SSF103473">
    <property type="entry name" value="MFS general substrate transporter"/>
    <property type="match status" value="1"/>
</dbReference>
<accession>A0A157ZU36</accession>
<feature type="transmembrane region" description="Helical" evidence="7">
    <location>
        <begin position="178"/>
        <end position="200"/>
    </location>
</feature>
<feature type="transmembrane region" description="Helical" evidence="7">
    <location>
        <begin position="113"/>
        <end position="131"/>
    </location>
</feature>
<evidence type="ECO:0000313" key="10">
    <source>
        <dbReference type="Proteomes" id="UP000054978"/>
    </source>
</evidence>
<evidence type="ECO:0000256" key="7">
    <source>
        <dbReference type="SAM" id="Phobius"/>
    </source>
</evidence>
<evidence type="ECO:0000256" key="4">
    <source>
        <dbReference type="ARBA" id="ARBA00022692"/>
    </source>
</evidence>
<dbReference type="Pfam" id="PF00083">
    <property type="entry name" value="Sugar_tr"/>
    <property type="match status" value="1"/>
</dbReference>
<organism evidence="9 10">
    <name type="scientific">Caballeronia ptereochthonis</name>
    <dbReference type="NCBI Taxonomy" id="1777144"/>
    <lineage>
        <taxon>Bacteria</taxon>
        <taxon>Pseudomonadati</taxon>
        <taxon>Pseudomonadota</taxon>
        <taxon>Betaproteobacteria</taxon>
        <taxon>Burkholderiales</taxon>
        <taxon>Burkholderiaceae</taxon>
        <taxon>Caballeronia</taxon>
    </lineage>
</organism>
<feature type="transmembrane region" description="Helical" evidence="7">
    <location>
        <begin position="137"/>
        <end position="157"/>
    </location>
</feature>
<feature type="transmembrane region" description="Helical" evidence="7">
    <location>
        <begin position="410"/>
        <end position="432"/>
    </location>
</feature>
<dbReference type="EMBL" id="FCOB02000004">
    <property type="protein sequence ID" value="SAK48996.1"/>
    <property type="molecule type" value="Genomic_DNA"/>
</dbReference>
<keyword evidence="4 7" id="KW-0812">Transmembrane</keyword>
<protein>
    <submittedName>
        <fullName evidence="9">MFS transporter</fullName>
    </submittedName>
</protein>
<evidence type="ECO:0000259" key="8">
    <source>
        <dbReference type="PROSITE" id="PS50850"/>
    </source>
</evidence>
<dbReference type="Gene3D" id="1.20.1250.20">
    <property type="entry name" value="MFS general substrate transporter like domains"/>
    <property type="match status" value="1"/>
</dbReference>
<keyword evidence="5 7" id="KW-1133">Transmembrane helix</keyword>
<evidence type="ECO:0000256" key="6">
    <source>
        <dbReference type="ARBA" id="ARBA00023136"/>
    </source>
</evidence>
<evidence type="ECO:0000256" key="5">
    <source>
        <dbReference type="ARBA" id="ARBA00022989"/>
    </source>
</evidence>
<comment type="subcellular location">
    <subcellularLocation>
        <location evidence="1">Cell membrane</location>
        <topology evidence="1">Multi-pass membrane protein</topology>
    </subcellularLocation>
</comment>
<proteinExistence type="predicted"/>
<dbReference type="InterPro" id="IPR036259">
    <property type="entry name" value="MFS_trans_sf"/>
</dbReference>
<feature type="transmembrane region" description="Helical" evidence="7">
    <location>
        <begin position="345"/>
        <end position="364"/>
    </location>
</feature>
<sequence length="473" mass="50729">MEKSFDGAAGLQAGDVGHTAREANLLPANEAERAALLRRAVFASLVGTAVEWYDYFIFATASTLVFGELFFPGNDPMIGAIKAFAVFGVGFLVRPLGGIIFGDVGDRYGRKKALVITFMLMGLSTFLIGLLPTTHSIGLWAPILLVILRLCQGFGVGGEWGGASLVAVEYAPKGKRGMYGSVPQIGNAIGLVAATGAFALVARLPREDMMSWGWRVPFLFSIILVMVGLFIRFRLTETPAFLAAQEAAKKKRTEGMADKDVTKEKLPISMVLRHFYKPLLLAMGMRLGEAFFGYLILTIGLAYASHYTTVPTQDILWAGTIAAAGGAFTYWAFGALSDKIGRRGTFMIGAATGIVMAFPFFWILKSGNVPLVYLAYFIGYTIGVGATYAVEPSFFSELFGTKVRYTGISLAAQLPSILVGLWPMASAALLVWSGGDPWPLAAVTAGCVFVGGLCAWLAPETNRADLTQLDHDA</sequence>
<dbReference type="InterPro" id="IPR005828">
    <property type="entry name" value="MFS_sugar_transport-like"/>
</dbReference>
<keyword evidence="10" id="KW-1185">Reference proteome</keyword>
<feature type="transmembrane region" description="Helical" evidence="7">
    <location>
        <begin position="212"/>
        <end position="231"/>
    </location>
</feature>
<dbReference type="RefSeq" id="WP_208636706.1">
    <property type="nucleotide sequence ID" value="NZ_FCOB02000004.1"/>
</dbReference>
<keyword evidence="2" id="KW-0813">Transport</keyword>
<name>A0A157ZU36_9BURK</name>
<dbReference type="Proteomes" id="UP000054978">
    <property type="component" value="Unassembled WGS sequence"/>
</dbReference>
<evidence type="ECO:0000256" key="2">
    <source>
        <dbReference type="ARBA" id="ARBA00022448"/>
    </source>
</evidence>
<gene>
    <name evidence="9" type="ORF">AWB83_01019</name>
</gene>
<dbReference type="STRING" id="1777144.AWB83_01019"/>
<feature type="transmembrane region" description="Helical" evidence="7">
    <location>
        <begin position="438"/>
        <end position="458"/>
    </location>
</feature>
<dbReference type="FunFam" id="1.20.1250.20:FF:000001">
    <property type="entry name" value="Dicarboxylate MFS transporter"/>
    <property type="match status" value="1"/>
</dbReference>
<feature type="transmembrane region" description="Helical" evidence="7">
    <location>
        <begin position="370"/>
        <end position="390"/>
    </location>
</feature>
<dbReference type="InterPro" id="IPR020846">
    <property type="entry name" value="MFS_dom"/>
</dbReference>
<feature type="domain" description="Major facilitator superfamily (MFS) profile" evidence="8">
    <location>
        <begin position="40"/>
        <end position="463"/>
    </location>
</feature>
<reference evidence="9" key="1">
    <citation type="submission" date="2016-01" db="EMBL/GenBank/DDBJ databases">
        <authorList>
            <person name="Peeters C."/>
        </authorList>
    </citation>
    <scope>NUCLEOTIDE SEQUENCE [LARGE SCALE GENOMIC DNA]</scope>
    <source>
        <strain evidence="9">LMG 29326</strain>
    </source>
</reference>
<dbReference type="PANTHER" id="PTHR43045">
    <property type="entry name" value="SHIKIMATE TRANSPORTER"/>
    <property type="match status" value="1"/>
</dbReference>
<dbReference type="PANTHER" id="PTHR43045:SF1">
    <property type="entry name" value="SHIKIMATE TRANSPORTER"/>
    <property type="match status" value="1"/>
</dbReference>
<keyword evidence="6 7" id="KW-0472">Membrane</keyword>
<feature type="transmembrane region" description="Helical" evidence="7">
    <location>
        <begin position="279"/>
        <end position="303"/>
    </location>
</feature>
<dbReference type="AlphaFoldDB" id="A0A157ZU36"/>
<dbReference type="PROSITE" id="PS50850">
    <property type="entry name" value="MFS"/>
    <property type="match status" value="1"/>
</dbReference>
<evidence type="ECO:0000256" key="1">
    <source>
        <dbReference type="ARBA" id="ARBA00004651"/>
    </source>
</evidence>
<feature type="transmembrane region" description="Helical" evidence="7">
    <location>
        <begin position="315"/>
        <end position="333"/>
    </location>
</feature>
<comment type="caution">
    <text evidence="9">The sequence shown here is derived from an EMBL/GenBank/DDBJ whole genome shotgun (WGS) entry which is preliminary data.</text>
</comment>